<gene>
    <name evidence="2" type="ORF">HHL10_12510</name>
</gene>
<evidence type="ECO:0000259" key="1">
    <source>
        <dbReference type="Pfam" id="PF07238"/>
    </source>
</evidence>
<comment type="caution">
    <text evidence="2">The sequence shown here is derived from an EMBL/GenBank/DDBJ whole genome shotgun (WGS) entry which is preliminary data.</text>
</comment>
<dbReference type="Proteomes" id="UP000574067">
    <property type="component" value="Unassembled WGS sequence"/>
</dbReference>
<organism evidence="2 3">
    <name type="scientific">Azohydromonas caseinilytica</name>
    <dbReference type="NCBI Taxonomy" id="2728836"/>
    <lineage>
        <taxon>Bacteria</taxon>
        <taxon>Pseudomonadati</taxon>
        <taxon>Pseudomonadota</taxon>
        <taxon>Betaproteobacteria</taxon>
        <taxon>Burkholderiales</taxon>
        <taxon>Sphaerotilaceae</taxon>
        <taxon>Azohydromonas</taxon>
    </lineage>
</organism>
<keyword evidence="3" id="KW-1185">Reference proteome</keyword>
<proteinExistence type="predicted"/>
<reference evidence="2 3" key="1">
    <citation type="submission" date="2020-04" db="EMBL/GenBank/DDBJ databases">
        <title>Azohydromonas sp. isolated from soil.</title>
        <authorList>
            <person name="Dahal R.H."/>
        </authorList>
    </citation>
    <scope>NUCLEOTIDE SEQUENCE [LARGE SCALE GENOMIC DNA]</scope>
    <source>
        <strain evidence="2 3">G-1-1-14</strain>
    </source>
</reference>
<dbReference type="Gene3D" id="2.40.10.220">
    <property type="entry name" value="predicted glycosyltransferase like domains"/>
    <property type="match status" value="1"/>
</dbReference>
<feature type="domain" description="PilZ" evidence="1">
    <location>
        <begin position="16"/>
        <end position="120"/>
    </location>
</feature>
<dbReference type="InterPro" id="IPR009875">
    <property type="entry name" value="PilZ_domain"/>
</dbReference>
<name>A0A848F8A6_9BURK</name>
<dbReference type="AlphaFoldDB" id="A0A848F8A6"/>
<accession>A0A848F8A6</accession>
<sequence length="122" mass="13258">MMETRDIASWVYSGAERRRTERKVLRGSAQLLLPSGNLVETRLVDISQGGLGLVAPVNLPVGTVCEVKFRSALFGNGTEALVVRGRIARSILSGKEGGFMIGLEFSNLAPALRDKIKRYVTP</sequence>
<dbReference type="GO" id="GO:0035438">
    <property type="term" value="F:cyclic-di-GMP binding"/>
    <property type="evidence" value="ECO:0007669"/>
    <property type="project" value="InterPro"/>
</dbReference>
<dbReference type="EMBL" id="JABBFW010000007">
    <property type="protein sequence ID" value="NML15794.1"/>
    <property type="molecule type" value="Genomic_DNA"/>
</dbReference>
<dbReference type="Pfam" id="PF07238">
    <property type="entry name" value="PilZ"/>
    <property type="match status" value="1"/>
</dbReference>
<evidence type="ECO:0000313" key="3">
    <source>
        <dbReference type="Proteomes" id="UP000574067"/>
    </source>
</evidence>
<protein>
    <submittedName>
        <fullName evidence="2">PilZ domain-containing protein</fullName>
    </submittedName>
</protein>
<dbReference type="SUPFAM" id="SSF141371">
    <property type="entry name" value="PilZ domain-like"/>
    <property type="match status" value="1"/>
</dbReference>
<evidence type="ECO:0000313" key="2">
    <source>
        <dbReference type="EMBL" id="NML15794.1"/>
    </source>
</evidence>